<accession>A0A7M5U9G1</accession>
<organism evidence="11 12">
    <name type="scientific">Clytia hemisphaerica</name>
    <dbReference type="NCBI Taxonomy" id="252671"/>
    <lineage>
        <taxon>Eukaryota</taxon>
        <taxon>Metazoa</taxon>
        <taxon>Cnidaria</taxon>
        <taxon>Hydrozoa</taxon>
        <taxon>Hydroidolina</taxon>
        <taxon>Leptothecata</taxon>
        <taxon>Obeliida</taxon>
        <taxon>Clytiidae</taxon>
        <taxon>Clytia</taxon>
    </lineage>
</organism>
<name>A0A7M5U9G1_9CNID</name>
<sequence>MRTGWKTLLIFSFALVFVYILQSWLQCNNSVGKGCWTTVFDISMKEYSLSSYKQPTPLTKPGNEVEQSQRLSHLNDFCQHRRKQNQYKTKRKDLKFGDSFIYNDKKKFVYCRIPKVACTTWKKVVLYTLGIVNTHPVNTSLDTLYSHRMPYMEDIKNKTGRIRYIQNHYFSFMFSRHPFDRLFSVYRNKFMDPDPYGGVASYLGYYGPIILRLNGKSPFNHPTRTIGDQKYFDISFEMFLTFLTKGGLNADDHWAPQTSLCQICKYKFDFIGRFEHLSSDSNKIFKRINTDLTFSIERDYKQRTIDMLKEAYEKIPVKLLIDIFLFYKDDFDAFGYNPNEYFHFFFI</sequence>
<evidence type="ECO:0000256" key="1">
    <source>
        <dbReference type="ARBA" id="ARBA00004323"/>
    </source>
</evidence>
<evidence type="ECO:0000256" key="10">
    <source>
        <dbReference type="SAM" id="SignalP"/>
    </source>
</evidence>
<evidence type="ECO:0000256" key="4">
    <source>
        <dbReference type="ARBA" id="ARBA00022692"/>
    </source>
</evidence>
<dbReference type="InterPro" id="IPR005331">
    <property type="entry name" value="Sulfotransferase"/>
</dbReference>
<dbReference type="InterPro" id="IPR018011">
    <property type="entry name" value="Carb_sulfotrans_8-10"/>
</dbReference>
<dbReference type="GO" id="GO:0016051">
    <property type="term" value="P:carbohydrate biosynthetic process"/>
    <property type="evidence" value="ECO:0007669"/>
    <property type="project" value="InterPro"/>
</dbReference>
<comment type="subcellular location">
    <subcellularLocation>
        <location evidence="1 9">Golgi apparatus membrane</location>
        <topology evidence="1 9">Single-pass type II membrane protein</topology>
    </subcellularLocation>
</comment>
<dbReference type="RefSeq" id="XP_066917151.1">
    <property type="nucleotide sequence ID" value="XM_067061050.1"/>
</dbReference>
<keyword evidence="12" id="KW-1185">Reference proteome</keyword>
<evidence type="ECO:0000256" key="7">
    <source>
        <dbReference type="ARBA" id="ARBA00023136"/>
    </source>
</evidence>
<evidence type="ECO:0000256" key="6">
    <source>
        <dbReference type="ARBA" id="ARBA00023034"/>
    </source>
</evidence>
<feature type="signal peptide" evidence="10">
    <location>
        <begin position="1"/>
        <end position="23"/>
    </location>
</feature>
<keyword evidence="6 9" id="KW-0333">Golgi apparatus</keyword>
<comment type="similarity">
    <text evidence="2 9">Belongs to the sulfotransferase 2 family.</text>
</comment>
<evidence type="ECO:0000256" key="9">
    <source>
        <dbReference type="RuleBase" id="RU364020"/>
    </source>
</evidence>
<keyword evidence="5" id="KW-1133">Transmembrane helix</keyword>
<keyword evidence="4" id="KW-0812">Transmembrane</keyword>
<evidence type="ECO:0000256" key="3">
    <source>
        <dbReference type="ARBA" id="ARBA00022679"/>
    </source>
</evidence>
<dbReference type="Pfam" id="PF03567">
    <property type="entry name" value="Sulfotransfer_2"/>
    <property type="match status" value="1"/>
</dbReference>
<dbReference type="AlphaFoldDB" id="A0A7M5U9G1"/>
<feature type="chain" id="PRO_5029835613" description="Carbohydrate sulfotransferase" evidence="10">
    <location>
        <begin position="24"/>
        <end position="347"/>
    </location>
</feature>
<proteinExistence type="inferred from homology"/>
<dbReference type="EC" id="2.8.2.-" evidence="9"/>
<keyword evidence="9" id="KW-0119">Carbohydrate metabolism</keyword>
<dbReference type="GO" id="GO:0000139">
    <property type="term" value="C:Golgi membrane"/>
    <property type="evidence" value="ECO:0007669"/>
    <property type="project" value="UniProtKB-SubCell"/>
</dbReference>
<keyword evidence="8 9" id="KW-0325">Glycoprotein</keyword>
<evidence type="ECO:0000313" key="11">
    <source>
        <dbReference type="EnsemblMetazoa" id="CLYHEMP007804.3"/>
    </source>
</evidence>
<evidence type="ECO:0000256" key="5">
    <source>
        <dbReference type="ARBA" id="ARBA00022989"/>
    </source>
</evidence>
<protein>
    <recommendedName>
        <fullName evidence="9">Carbohydrate sulfotransferase</fullName>
        <ecNumber evidence="9">2.8.2.-</ecNumber>
    </recommendedName>
</protein>
<evidence type="ECO:0000256" key="8">
    <source>
        <dbReference type="ARBA" id="ARBA00023180"/>
    </source>
</evidence>
<dbReference type="PANTHER" id="PTHR12137">
    <property type="entry name" value="CARBOHYDRATE SULFOTRANSFERASE"/>
    <property type="match status" value="1"/>
</dbReference>
<dbReference type="GeneID" id="136804342"/>
<keyword evidence="9" id="KW-0735">Signal-anchor</keyword>
<evidence type="ECO:0000313" key="12">
    <source>
        <dbReference type="Proteomes" id="UP000594262"/>
    </source>
</evidence>
<dbReference type="OrthoDB" id="2019940at2759"/>
<dbReference type="GO" id="GO:0008146">
    <property type="term" value="F:sulfotransferase activity"/>
    <property type="evidence" value="ECO:0007669"/>
    <property type="project" value="InterPro"/>
</dbReference>
<dbReference type="Proteomes" id="UP000594262">
    <property type="component" value="Unplaced"/>
</dbReference>
<dbReference type="EnsemblMetazoa" id="CLYHEMT007804.3">
    <property type="protein sequence ID" value="CLYHEMP007804.3"/>
    <property type="gene ID" value="CLYHEMG007804"/>
</dbReference>
<keyword evidence="3 9" id="KW-0808">Transferase</keyword>
<reference evidence="11" key="1">
    <citation type="submission" date="2021-01" db="UniProtKB">
        <authorList>
            <consortium name="EnsemblMetazoa"/>
        </authorList>
    </citation>
    <scope>IDENTIFICATION</scope>
</reference>
<evidence type="ECO:0000256" key="2">
    <source>
        <dbReference type="ARBA" id="ARBA00006339"/>
    </source>
</evidence>
<keyword evidence="10" id="KW-0732">Signal</keyword>
<keyword evidence="7" id="KW-0472">Membrane</keyword>
<dbReference type="PANTHER" id="PTHR12137:SF54">
    <property type="entry name" value="CARBOHYDRATE SULFOTRANSFERASE"/>
    <property type="match status" value="1"/>
</dbReference>